<reference evidence="12 13" key="1">
    <citation type="journal article" date="2019" name="Nat. Med.">
        <title>A library of human gut bacterial isolates paired with longitudinal multiomics data enables mechanistic microbiome research.</title>
        <authorList>
            <person name="Poyet M."/>
            <person name="Groussin M."/>
            <person name="Gibbons S.M."/>
            <person name="Avila-Pacheco J."/>
            <person name="Jiang X."/>
            <person name="Kearney S.M."/>
            <person name="Perrotta A.R."/>
            <person name="Berdy B."/>
            <person name="Zhao S."/>
            <person name="Lieberman T.D."/>
            <person name="Swanson P.K."/>
            <person name="Smith M."/>
            <person name="Roesemann S."/>
            <person name="Alexander J.E."/>
            <person name="Rich S.A."/>
            <person name="Livny J."/>
            <person name="Vlamakis H."/>
            <person name="Clish C."/>
            <person name="Bullock K."/>
            <person name="Deik A."/>
            <person name="Scott J."/>
            <person name="Pierce K.A."/>
            <person name="Xavier R.J."/>
            <person name="Alm E.J."/>
        </authorList>
    </citation>
    <scope>NUCLEOTIDE SEQUENCE [LARGE SCALE GENOMIC DNA]</scope>
    <source>
        <strain evidence="12 13">BIOML-A134</strain>
    </source>
</reference>
<dbReference type="InterPro" id="IPR012910">
    <property type="entry name" value="Plug_dom"/>
</dbReference>
<dbReference type="SUPFAM" id="SSF56935">
    <property type="entry name" value="Porins"/>
    <property type="match status" value="1"/>
</dbReference>
<feature type="compositionally biased region" description="Basic and acidic residues" evidence="8">
    <location>
        <begin position="291"/>
        <end position="312"/>
    </location>
</feature>
<evidence type="ECO:0000256" key="2">
    <source>
        <dbReference type="ARBA" id="ARBA00022448"/>
    </source>
</evidence>
<evidence type="ECO:0000259" key="10">
    <source>
        <dbReference type="Pfam" id="PF07715"/>
    </source>
</evidence>
<dbReference type="Pfam" id="PF07715">
    <property type="entry name" value="Plug"/>
    <property type="match status" value="1"/>
</dbReference>
<comment type="caution">
    <text evidence="12">The sequence shown here is derived from an EMBL/GenBank/DDBJ whole genome shotgun (WGS) entry which is preliminary data.</text>
</comment>
<evidence type="ECO:0000313" key="12">
    <source>
        <dbReference type="EMBL" id="KAA4103445.1"/>
    </source>
</evidence>
<evidence type="ECO:0000256" key="3">
    <source>
        <dbReference type="ARBA" id="ARBA00022452"/>
    </source>
</evidence>
<keyword evidence="3 7" id="KW-1134">Transmembrane beta strand</keyword>
<dbReference type="InterPro" id="IPR036942">
    <property type="entry name" value="Beta-barrel_TonB_sf"/>
</dbReference>
<feature type="region of interest" description="Disordered" evidence="8">
    <location>
        <begin position="284"/>
        <end position="317"/>
    </location>
</feature>
<accession>A0A139L8C3</accession>
<sequence length="854" mass="94873">MKHRLLLLILFVFATSVAAGWAQKSTAPSYTVKGVLIDSLTQEGEPYATIKIAKKNAPDKAVKMAVTGANGKFQEKLNVAAGNYIITISSIGKAPIVKEFTLKPSVKEVDLGTMISSEANNVLKGVEVVAQKPLVKVDVDKIEYNIEDDPDSKSNSILEMLRKVPLVTVDGEDNVQVNGSSSFKIHVNGKPNNMMSNNPKEVLKSMPANTIKYIEVITSPGAKYDAEGIGGILNIVTVGSGFEGYTATFRGNANNNGVGAGTYAMVKQGKLTVSANYNYNYNNSPRSYSDSYRENYEPDKENEKYLESESSSKSKGNFQYGNLEASYEIDTLRLLTVAFGMYGSSDKSNSGGNTIMHGADRQDFAYRYRTDNHGKGSWYSINGNIDYQRTSRKNKERMITFSYKINSQPQTNDSYNTYLDIEPDENKLDIIKELSLKNFHSDGKTNTMEQTFQVDYTTPIGKLHTIETGAKYIFRRNSSDNRFYEAEGASENYAYNENRSSEYRHLNHILSAYAGYTLKYKGFTFKPGLRYEQTIQEVKYLVGPGENFDSNFSDLVPSVSLGIKLGKTQNLRGGYNMRIWRPGIWNLNPYFDNQNPMFINQGNPNLKSEKSHSFDLSYSSFTSKFNINLSLRHSFNNNGIERISRLITDKDGEIFEDGHKAPYGALYSTYGNIGKSRETGLNFYLNWNASPKTRIYVNGRGNYSDLRSPAQELHNYGWNASAYGGIQQTLPGKVRLSLNGGGSTPRISLQGKGSGYSYYSLGLSRSFLKEERLSLNIYCSNVLEKYRTYNNHTEGANFISKSSSKYPSRYYGFSISYRLGELKASVKKAARSIDNDDVKGGGGGGGNTGGGGGQ</sequence>
<keyword evidence="4 7" id="KW-0812">Transmembrane</keyword>
<gene>
    <name evidence="12" type="ORF">F3D66_03650</name>
</gene>
<evidence type="ECO:0000256" key="5">
    <source>
        <dbReference type="ARBA" id="ARBA00023136"/>
    </source>
</evidence>
<dbReference type="InterPro" id="IPR037066">
    <property type="entry name" value="Plug_dom_sf"/>
</dbReference>
<proteinExistence type="inferred from homology"/>
<evidence type="ECO:0000256" key="8">
    <source>
        <dbReference type="SAM" id="MobiDB-lite"/>
    </source>
</evidence>
<feature type="domain" description="TonB-dependent receptor plug" evidence="10">
    <location>
        <begin position="147"/>
        <end position="232"/>
    </location>
</feature>
<feature type="compositionally biased region" description="Gly residues" evidence="8">
    <location>
        <begin position="840"/>
        <end position="854"/>
    </location>
</feature>
<evidence type="ECO:0000256" key="4">
    <source>
        <dbReference type="ARBA" id="ARBA00022692"/>
    </source>
</evidence>
<dbReference type="Pfam" id="PF14905">
    <property type="entry name" value="OMP_b-brl_3"/>
    <property type="match status" value="1"/>
</dbReference>
<dbReference type="Proteomes" id="UP000473905">
    <property type="component" value="Unassembled WGS sequence"/>
</dbReference>
<comment type="subcellular location">
    <subcellularLocation>
        <location evidence="1 7">Cell outer membrane</location>
        <topology evidence="1 7">Multi-pass membrane protein</topology>
    </subcellularLocation>
</comment>
<dbReference type="InterPro" id="IPR041700">
    <property type="entry name" value="OMP_b-brl_3"/>
</dbReference>
<dbReference type="STRING" id="28116.Bovatus_03681"/>
<dbReference type="PROSITE" id="PS52016">
    <property type="entry name" value="TONB_DEPENDENT_REC_3"/>
    <property type="match status" value="1"/>
</dbReference>
<dbReference type="SUPFAM" id="SSF49464">
    <property type="entry name" value="Carboxypeptidase regulatory domain-like"/>
    <property type="match status" value="1"/>
</dbReference>
<keyword evidence="13" id="KW-1185">Reference proteome</keyword>
<evidence type="ECO:0000313" key="13">
    <source>
        <dbReference type="Proteomes" id="UP000473905"/>
    </source>
</evidence>
<dbReference type="InterPro" id="IPR008969">
    <property type="entry name" value="CarboxyPept-like_regulatory"/>
</dbReference>
<dbReference type="AlphaFoldDB" id="A0A139L8C3"/>
<evidence type="ECO:0000256" key="6">
    <source>
        <dbReference type="ARBA" id="ARBA00023237"/>
    </source>
</evidence>
<feature type="chain" id="PRO_5043881732" evidence="9">
    <location>
        <begin position="19"/>
        <end position="854"/>
    </location>
</feature>
<evidence type="ECO:0000259" key="11">
    <source>
        <dbReference type="Pfam" id="PF14905"/>
    </source>
</evidence>
<feature type="signal peptide" evidence="9">
    <location>
        <begin position="1"/>
        <end position="18"/>
    </location>
</feature>
<feature type="domain" description="Outer membrane protein beta-barrel" evidence="11">
    <location>
        <begin position="393"/>
        <end position="817"/>
    </location>
</feature>
<name>A0A139L8C3_BACOV</name>
<protein>
    <submittedName>
        <fullName evidence="12">TonB-dependent receptor</fullName>
    </submittedName>
</protein>
<keyword evidence="6 7" id="KW-0998">Cell outer membrane</keyword>
<dbReference type="GO" id="GO:0009279">
    <property type="term" value="C:cell outer membrane"/>
    <property type="evidence" value="ECO:0007669"/>
    <property type="project" value="UniProtKB-SubCell"/>
</dbReference>
<dbReference type="Gene3D" id="2.170.130.10">
    <property type="entry name" value="TonB-dependent receptor, plug domain"/>
    <property type="match status" value="1"/>
</dbReference>
<dbReference type="PANTHER" id="PTHR40980:SF4">
    <property type="entry name" value="TONB-DEPENDENT RECEPTOR-LIKE BETA-BARREL DOMAIN-CONTAINING PROTEIN"/>
    <property type="match status" value="1"/>
</dbReference>
<evidence type="ECO:0000256" key="7">
    <source>
        <dbReference type="PROSITE-ProRule" id="PRU01360"/>
    </source>
</evidence>
<dbReference type="Gene3D" id="2.40.170.20">
    <property type="entry name" value="TonB-dependent receptor, beta-barrel domain"/>
    <property type="match status" value="1"/>
</dbReference>
<keyword evidence="2 7" id="KW-0813">Transport</keyword>
<organism evidence="12 13">
    <name type="scientific">Bacteroides ovatus</name>
    <dbReference type="NCBI Taxonomy" id="28116"/>
    <lineage>
        <taxon>Bacteria</taxon>
        <taxon>Pseudomonadati</taxon>
        <taxon>Bacteroidota</taxon>
        <taxon>Bacteroidia</taxon>
        <taxon>Bacteroidales</taxon>
        <taxon>Bacteroidaceae</taxon>
        <taxon>Bacteroides</taxon>
    </lineage>
</organism>
<keyword evidence="12" id="KW-0675">Receptor</keyword>
<evidence type="ECO:0000256" key="9">
    <source>
        <dbReference type="SAM" id="SignalP"/>
    </source>
</evidence>
<dbReference type="InterPro" id="IPR039426">
    <property type="entry name" value="TonB-dep_rcpt-like"/>
</dbReference>
<keyword evidence="5 7" id="KW-0472">Membrane</keyword>
<comment type="similarity">
    <text evidence="7">Belongs to the TonB-dependent receptor family.</text>
</comment>
<evidence type="ECO:0000256" key="1">
    <source>
        <dbReference type="ARBA" id="ARBA00004571"/>
    </source>
</evidence>
<keyword evidence="9" id="KW-0732">Signal</keyword>
<dbReference type="PANTHER" id="PTHR40980">
    <property type="entry name" value="PLUG DOMAIN-CONTAINING PROTEIN"/>
    <property type="match status" value="1"/>
</dbReference>
<feature type="region of interest" description="Disordered" evidence="8">
    <location>
        <begin position="835"/>
        <end position="854"/>
    </location>
</feature>
<dbReference type="RefSeq" id="WP_008649428.1">
    <property type="nucleotide sequence ID" value="NZ_CAXTIO010000010.1"/>
</dbReference>
<dbReference type="EMBL" id="VWKB01000004">
    <property type="protein sequence ID" value="KAA4103445.1"/>
    <property type="molecule type" value="Genomic_DNA"/>
</dbReference>